<dbReference type="OrthoDB" id="6463253at2"/>
<dbReference type="PANTHER" id="PTHR34821">
    <property type="entry name" value="INNER MEMBRANE PROTEIN YDCZ"/>
    <property type="match status" value="1"/>
</dbReference>
<dbReference type="GO" id="GO:0005886">
    <property type="term" value="C:plasma membrane"/>
    <property type="evidence" value="ECO:0007669"/>
    <property type="project" value="TreeGrafter"/>
</dbReference>
<feature type="transmembrane region" description="Helical" evidence="1">
    <location>
        <begin position="275"/>
        <end position="292"/>
    </location>
</feature>
<reference evidence="2 3" key="1">
    <citation type="submission" date="2018-11" db="EMBL/GenBank/DDBJ databases">
        <authorList>
            <person name="Kleinhagauer T."/>
            <person name="Glaeser S.P."/>
            <person name="Spergser J."/>
            <person name="Ruckert C."/>
            <person name="Kaempfer P."/>
            <person name="Busse H.-J."/>
        </authorList>
    </citation>
    <scope>NUCLEOTIDE SEQUENCE [LARGE SCALE GENOMIC DNA]</scope>
    <source>
        <strain evidence="2 3">W8</strain>
    </source>
</reference>
<dbReference type="RefSeq" id="WP_123934961.1">
    <property type="nucleotide sequence ID" value="NZ_CP033897.1"/>
</dbReference>
<feature type="transmembrane region" description="Helical" evidence="1">
    <location>
        <begin position="67"/>
        <end position="86"/>
    </location>
</feature>
<evidence type="ECO:0000313" key="3">
    <source>
        <dbReference type="Proteomes" id="UP000271587"/>
    </source>
</evidence>
<feature type="transmembrane region" description="Helical" evidence="1">
    <location>
        <begin position="184"/>
        <end position="207"/>
    </location>
</feature>
<keyword evidence="1" id="KW-0472">Membrane</keyword>
<gene>
    <name evidence="2" type="ORF">CGERO_08350</name>
</gene>
<keyword evidence="1" id="KW-0812">Transmembrane</keyword>
<dbReference type="Proteomes" id="UP000271587">
    <property type="component" value="Chromosome"/>
</dbReference>
<dbReference type="Pfam" id="PF04657">
    <property type="entry name" value="DMT_YdcZ"/>
    <property type="match status" value="2"/>
</dbReference>
<evidence type="ECO:0008006" key="4">
    <source>
        <dbReference type="Google" id="ProtNLM"/>
    </source>
</evidence>
<proteinExistence type="predicted"/>
<evidence type="ECO:0000313" key="2">
    <source>
        <dbReference type="EMBL" id="AZA11965.1"/>
    </source>
</evidence>
<feature type="transmembrane region" description="Helical" evidence="1">
    <location>
        <begin position="124"/>
        <end position="141"/>
    </location>
</feature>
<keyword evidence="1" id="KW-1133">Transmembrane helix</keyword>
<feature type="transmembrane region" description="Helical" evidence="1">
    <location>
        <begin position="153"/>
        <end position="172"/>
    </location>
</feature>
<feature type="transmembrane region" description="Helical" evidence="1">
    <location>
        <begin position="245"/>
        <end position="263"/>
    </location>
</feature>
<sequence>MLLLIGVIAGALVPLQTIANSRLSRSTGTALSASLVSFSVGTVALFIVTLMMGALPNLSEVSAQPPWMLTGGALGVIALSGNILLFPKLGAVQTVILPISGQIIAGMIIDNFGLFDAPVLPADPTRILGASVVMLGVLACVWRPKSSGQERHLPLQIAGIGFGMCLAAQSAINGQLGMSLDTPISAALISFAVGTATLLVINIGLRWRPNLWITQNTQPLWMWTGGLLGAIFVSTNALLAPRIGTGLTVLATLSGMMLASVLIDRARGAKVNARQIAGLATVIAGVSLLTLGNS</sequence>
<dbReference type="PANTHER" id="PTHR34821:SF2">
    <property type="entry name" value="INNER MEMBRANE PROTEIN YDCZ"/>
    <property type="match status" value="1"/>
</dbReference>
<evidence type="ECO:0000256" key="1">
    <source>
        <dbReference type="SAM" id="Phobius"/>
    </source>
</evidence>
<accession>A0A3G6J1Q0</accession>
<dbReference type="KEGG" id="cgk:CGERO_08350"/>
<feature type="transmembrane region" description="Helical" evidence="1">
    <location>
        <begin position="31"/>
        <end position="55"/>
    </location>
</feature>
<dbReference type="InterPro" id="IPR006750">
    <property type="entry name" value="YdcZ"/>
</dbReference>
<dbReference type="EMBL" id="CP033897">
    <property type="protein sequence ID" value="AZA11965.1"/>
    <property type="molecule type" value="Genomic_DNA"/>
</dbReference>
<dbReference type="AlphaFoldDB" id="A0A3G6J1Q0"/>
<keyword evidence="3" id="KW-1185">Reference proteome</keyword>
<feature type="transmembrane region" description="Helical" evidence="1">
    <location>
        <begin position="219"/>
        <end position="239"/>
    </location>
</feature>
<name>A0A3G6J1Q0_9CORY</name>
<protein>
    <recommendedName>
        <fullName evidence="4">EamA-like transporter family protein</fullName>
    </recommendedName>
</protein>
<organism evidence="2 3">
    <name type="scientific">Corynebacterium gerontici</name>
    <dbReference type="NCBI Taxonomy" id="2079234"/>
    <lineage>
        <taxon>Bacteria</taxon>
        <taxon>Bacillati</taxon>
        <taxon>Actinomycetota</taxon>
        <taxon>Actinomycetes</taxon>
        <taxon>Mycobacteriales</taxon>
        <taxon>Corynebacteriaceae</taxon>
        <taxon>Corynebacterium</taxon>
    </lineage>
</organism>